<feature type="compositionally biased region" description="Polar residues" evidence="1">
    <location>
        <begin position="57"/>
        <end position="66"/>
    </location>
</feature>
<dbReference type="EMBL" id="JAACXV010014534">
    <property type="protein sequence ID" value="KAF7266520.1"/>
    <property type="molecule type" value="Genomic_DNA"/>
</dbReference>
<reference evidence="2" key="1">
    <citation type="submission" date="2020-08" db="EMBL/GenBank/DDBJ databases">
        <title>Genome sequencing and assembly of the red palm weevil Rhynchophorus ferrugineus.</title>
        <authorList>
            <person name="Dias G.B."/>
            <person name="Bergman C.M."/>
            <person name="Manee M."/>
        </authorList>
    </citation>
    <scope>NUCLEOTIDE SEQUENCE</scope>
    <source>
        <strain evidence="2">AA-2017</strain>
        <tissue evidence="2">Whole larva</tissue>
    </source>
</reference>
<comment type="caution">
    <text evidence="2">The sequence shown here is derived from an EMBL/GenBank/DDBJ whole genome shotgun (WGS) entry which is preliminary data.</text>
</comment>
<feature type="compositionally biased region" description="Basic and acidic residues" evidence="1">
    <location>
        <begin position="39"/>
        <end position="53"/>
    </location>
</feature>
<gene>
    <name evidence="2" type="ORF">GWI33_020160</name>
</gene>
<organism evidence="2 3">
    <name type="scientific">Rhynchophorus ferrugineus</name>
    <name type="common">Red palm weevil</name>
    <name type="synonym">Curculio ferrugineus</name>
    <dbReference type="NCBI Taxonomy" id="354439"/>
    <lineage>
        <taxon>Eukaryota</taxon>
        <taxon>Metazoa</taxon>
        <taxon>Ecdysozoa</taxon>
        <taxon>Arthropoda</taxon>
        <taxon>Hexapoda</taxon>
        <taxon>Insecta</taxon>
        <taxon>Pterygota</taxon>
        <taxon>Neoptera</taxon>
        <taxon>Endopterygota</taxon>
        <taxon>Coleoptera</taxon>
        <taxon>Polyphaga</taxon>
        <taxon>Cucujiformia</taxon>
        <taxon>Curculionidae</taxon>
        <taxon>Dryophthorinae</taxon>
        <taxon>Rhynchophorus</taxon>
    </lineage>
</organism>
<keyword evidence="3" id="KW-1185">Reference proteome</keyword>
<feature type="region of interest" description="Disordered" evidence="1">
    <location>
        <begin position="31"/>
        <end position="66"/>
    </location>
</feature>
<evidence type="ECO:0000256" key="1">
    <source>
        <dbReference type="SAM" id="MobiDB-lite"/>
    </source>
</evidence>
<name>A0A834M4H5_RHYFE</name>
<evidence type="ECO:0000313" key="3">
    <source>
        <dbReference type="Proteomes" id="UP000625711"/>
    </source>
</evidence>
<evidence type="ECO:0000313" key="2">
    <source>
        <dbReference type="EMBL" id="KAF7266520.1"/>
    </source>
</evidence>
<protein>
    <submittedName>
        <fullName evidence="2">Uncharacterized protein</fullName>
    </submittedName>
</protein>
<dbReference type="Proteomes" id="UP000625711">
    <property type="component" value="Unassembled WGS sequence"/>
</dbReference>
<sequence>MIFRAGSRSGMAGNFLQVYGVSGGVPIYCSPTYTRKHTHGAEEKKAPRDKRDGSGGSVRSNSAGAG</sequence>
<proteinExistence type="predicted"/>
<dbReference type="AlphaFoldDB" id="A0A834M4H5"/>
<accession>A0A834M4H5</accession>